<protein>
    <recommendedName>
        <fullName evidence="1">Alpha-2-macroglobulin bait region domain-containing protein</fullName>
    </recommendedName>
</protein>
<organism evidence="2 3">
    <name type="scientific">Protopolystoma xenopodis</name>
    <dbReference type="NCBI Taxonomy" id="117903"/>
    <lineage>
        <taxon>Eukaryota</taxon>
        <taxon>Metazoa</taxon>
        <taxon>Spiralia</taxon>
        <taxon>Lophotrochozoa</taxon>
        <taxon>Platyhelminthes</taxon>
        <taxon>Monogenea</taxon>
        <taxon>Polyopisthocotylea</taxon>
        <taxon>Polystomatidea</taxon>
        <taxon>Polystomatidae</taxon>
        <taxon>Protopolystoma</taxon>
    </lineage>
</organism>
<name>A0A3S5CKA2_9PLAT</name>
<keyword evidence="3" id="KW-1185">Reference proteome</keyword>
<dbReference type="OrthoDB" id="6359008at2759"/>
<dbReference type="EMBL" id="CAAALY010093259">
    <property type="protein sequence ID" value="VEL28220.1"/>
    <property type="molecule type" value="Genomic_DNA"/>
</dbReference>
<dbReference type="InterPro" id="IPR050473">
    <property type="entry name" value="A2M/Complement_sys"/>
</dbReference>
<dbReference type="Gene3D" id="2.60.40.1930">
    <property type="match status" value="1"/>
</dbReference>
<dbReference type="PANTHER" id="PTHR11412">
    <property type="entry name" value="MACROGLOBULIN / COMPLEMENT"/>
    <property type="match status" value="1"/>
</dbReference>
<dbReference type="Pfam" id="PF07703">
    <property type="entry name" value="A2M_BRD"/>
    <property type="match status" value="1"/>
</dbReference>
<evidence type="ECO:0000313" key="2">
    <source>
        <dbReference type="EMBL" id="VEL28220.1"/>
    </source>
</evidence>
<gene>
    <name evidence="2" type="ORF">PXEA_LOCUS21660</name>
</gene>
<dbReference type="InterPro" id="IPR011625">
    <property type="entry name" value="A2M_N_BRD"/>
</dbReference>
<sequence>MMPTSITSRTFSVAVSREMAPIARIVAFFIKPDGEVVADALTFFTNYTRINNVRLVVNRGKDLNQDTLEIKGYATPGSYLAVNVFHSDLYVFGGASFIRDVDVSVT</sequence>
<dbReference type="AlphaFoldDB" id="A0A3S5CKA2"/>
<evidence type="ECO:0000313" key="3">
    <source>
        <dbReference type="Proteomes" id="UP000784294"/>
    </source>
</evidence>
<comment type="caution">
    <text evidence="2">The sequence shown here is derived from an EMBL/GenBank/DDBJ whole genome shotgun (WGS) entry which is preliminary data.</text>
</comment>
<evidence type="ECO:0000259" key="1">
    <source>
        <dbReference type="Pfam" id="PF07703"/>
    </source>
</evidence>
<dbReference type="Proteomes" id="UP000784294">
    <property type="component" value="Unassembled WGS sequence"/>
</dbReference>
<dbReference type="PANTHER" id="PTHR11412:SF146">
    <property type="entry name" value="CD109 ANTIGEN"/>
    <property type="match status" value="1"/>
</dbReference>
<proteinExistence type="predicted"/>
<accession>A0A3S5CKA2</accession>
<reference evidence="2" key="1">
    <citation type="submission" date="2018-11" db="EMBL/GenBank/DDBJ databases">
        <authorList>
            <consortium name="Pathogen Informatics"/>
        </authorList>
    </citation>
    <scope>NUCLEOTIDE SEQUENCE</scope>
</reference>
<feature type="domain" description="Alpha-2-macroglobulin bait region" evidence="1">
    <location>
        <begin position="8"/>
        <end position="84"/>
    </location>
</feature>